<dbReference type="InterPro" id="IPR013783">
    <property type="entry name" value="Ig-like_fold"/>
</dbReference>
<feature type="domain" description="Bacterial Ig-like" evidence="1">
    <location>
        <begin position="7"/>
        <end position="107"/>
    </location>
</feature>
<dbReference type="InterPro" id="IPR044016">
    <property type="entry name" value="Big_13"/>
</dbReference>
<accession>A0AAC9YFS6</accession>
<protein>
    <recommendedName>
        <fullName evidence="1">Bacterial Ig-like domain-containing protein</fullName>
    </recommendedName>
</protein>
<feature type="domain" description="Bacterial Ig-like" evidence="1">
    <location>
        <begin position="220"/>
        <end position="312"/>
    </location>
</feature>
<proteinExistence type="predicted"/>
<feature type="domain" description="Bacterial Ig-like" evidence="1">
    <location>
        <begin position="560"/>
        <end position="670"/>
    </location>
</feature>
<dbReference type="Proteomes" id="UP000792865">
    <property type="component" value="Chromosome"/>
</dbReference>
<evidence type="ECO:0000313" key="3">
    <source>
        <dbReference type="Proteomes" id="UP000792865"/>
    </source>
</evidence>
<dbReference type="AlphaFoldDB" id="A0AAC9YFS6"/>
<evidence type="ECO:0000313" key="2">
    <source>
        <dbReference type="EMBL" id="ASV33956.1"/>
    </source>
</evidence>
<dbReference type="Gene3D" id="2.60.40.10">
    <property type="entry name" value="Immunoglobulins"/>
    <property type="match status" value="4"/>
</dbReference>
<gene>
    <name evidence="2" type="ORF">CJJ18_08145</name>
</gene>
<dbReference type="Gene3D" id="6.20.50.90">
    <property type="match status" value="1"/>
</dbReference>
<evidence type="ECO:0000259" key="1">
    <source>
        <dbReference type="Pfam" id="PF19077"/>
    </source>
</evidence>
<dbReference type="Pfam" id="PF19077">
    <property type="entry name" value="Big_13"/>
    <property type="match status" value="3"/>
</dbReference>
<reference evidence="2" key="1">
    <citation type="submission" date="2017-08" db="EMBL/GenBank/DDBJ databases">
        <title>Genome sequence of Candidatus Hamiltonella defensa from Acyrthosiphon pisum strain MI47.</title>
        <authorList>
            <person name="Patel V.A."/>
            <person name="Chevignon G."/>
            <person name="Russell J.A."/>
            <person name="Oliver K.M."/>
        </authorList>
    </citation>
    <scope>NUCLEOTIDE SEQUENCE</scope>
    <source>
        <strain evidence="2">MI47</strain>
    </source>
</reference>
<name>A0AAC9YFS6_9ENTR</name>
<dbReference type="EMBL" id="CP022932">
    <property type="protein sequence ID" value="ASV33956.1"/>
    <property type="molecule type" value="Genomic_DNA"/>
</dbReference>
<sequence>MDSIPPTIEKIEIAQDSLISGRVANTKTPTFKITTEPDARIQLYLPGNTQPLDIRQSEKVADGKQAYYLTIPEDTFKNDGDHTIQVVATDKRGNSTERTEFNFEVDTVEVGAVEITLEDKTGDKASNFTDKESPKLLFKPTGKNITKIEIELKSSSDGSIQKGTLEKESLLRSWTPKEKLKTQGEYTVTATAYKGQTSGNPGSKTIHFYNTPPTIQTIELDRSDQGRDPKYTNKSQPTLLVKIDPKDASRAWKVEYDIKNNKGATVSSPPIETTNLRDSTYTVTPQTDWSHAEYTVIAKLSDKAGNSSTKSEVFYFNDTKPEPVITFAEDTDFYQINNKKIIDNDSKKFVIKNAEGGIALNEKDLIRVTLTKKMGEKITSESFDNIDPEGGVFSYNSKKEWEFVPKGRWEKADYELNVTVKNQYGSVGTSKDHLTFTIVDDVQQPRIELLSSDNTAYDDDVEGNITNKVPPKFKFTDIDDNAGKVTLLIQDFSVKNDRKSVTFEGKTLDKLREPGYEYTSELGEKGKSKNYSLTVTTHVGTKNKASETIDVLIDNQLTTPKITLDPEKHPKVLGNTVSSKRPTFRLTDIDTDVKEVKLTFSNSSSSDITFDPAEEISKDVANQGVSKKGKNDYTYTPQEDWSNGTYQITLTVTDQANNKQSSEYEVTIDTSAILIPKIILQDDHSFEQQKSITKNQTPSFKLENIDENAQEDIKISVFSGESKSSSLLGSKTITKKDATGTGFHLNKLINTENTEVNITQDGKYQIQAVVTSTTGGESAPGRLDFTIDSADAPAPTIELAGNTGTDKNPVTNKTQPKLILKNIDSSRLDSDNSELIKVTFLKTGEPDNNKKTQNFKYSQMQKKTKGSDDSTEIEYELTCNQESLEPGEYTVTANVTYQAGQVGSGQLNNGDVMTIYTTPPTSTIQFLEELEKVDGQFKVSKSQMKFQIVPNEKDVPPGRGTTSVAVILQNSEGKRETETASLNNVKWTADLSELNKVSKGGDTRSRQRSQIRMEMRGYLSRCPLNCSTG</sequence>
<organism evidence="2 3">
    <name type="scientific">Candidatus Williamhamiltonella defendens</name>
    <dbReference type="NCBI Taxonomy" id="138072"/>
    <lineage>
        <taxon>Bacteria</taxon>
        <taxon>Pseudomonadati</taxon>
        <taxon>Pseudomonadota</taxon>
        <taxon>Gammaproteobacteria</taxon>
        <taxon>Enterobacterales</taxon>
        <taxon>Enterobacteriaceae</taxon>
        <taxon>aphid secondary symbionts</taxon>
        <taxon>Candidatus Williamhamiltonella</taxon>
    </lineage>
</organism>